<dbReference type="HOGENOM" id="CLU_026016_3_2_6"/>
<dbReference type="AlphaFoldDB" id="E8LMV9"/>
<evidence type="ECO:0000256" key="8">
    <source>
        <dbReference type="SAM" id="Phobius"/>
    </source>
</evidence>
<proteinExistence type="inferred from homology"/>
<evidence type="ECO:0000256" key="1">
    <source>
        <dbReference type="ARBA" id="ARBA00004141"/>
    </source>
</evidence>
<feature type="transmembrane region" description="Helical" evidence="8">
    <location>
        <begin position="296"/>
        <end position="318"/>
    </location>
</feature>
<dbReference type="PANTHER" id="PTHR31806:SF1">
    <property type="entry name" value="PURINE-CYTOSINE PERMEASE FCY2-RELATED"/>
    <property type="match status" value="1"/>
</dbReference>
<comment type="similarity">
    <text evidence="2 7">Belongs to the purine-cytosine permease (2.A.39) family.</text>
</comment>
<dbReference type="Proteomes" id="UP000018458">
    <property type="component" value="Unassembled WGS sequence"/>
</dbReference>
<evidence type="ECO:0000313" key="9">
    <source>
        <dbReference type="EMBL" id="EFY06135.1"/>
    </source>
</evidence>
<protein>
    <submittedName>
        <fullName evidence="9">Permease, cytosine/purine, uracil, thiamine, allantoin family</fullName>
    </submittedName>
</protein>
<dbReference type="STRING" id="762983.HMPREF9444_02107"/>
<feature type="transmembrane region" description="Helical" evidence="8">
    <location>
        <begin position="214"/>
        <end position="234"/>
    </location>
</feature>
<feature type="transmembrane region" description="Helical" evidence="8">
    <location>
        <begin position="30"/>
        <end position="53"/>
    </location>
</feature>
<sequence>MSSNSGNTGVRLETNGVNPIPENERYGTPFGLFPVWFSWNVSILGITYGIYVYSLGMSFLQAIAFGVIGYFLSSTLVGILAVGGPRTGLPTLTQTRMAFGFKGNKFPTLFAYISNMGWKVTIITLSATTGADLFAKLFPSLCANADGTYTTTCLVCWFIVVLFLSMSVAVYGYQLIVRVEKYIAVVTSIMTVIFIFMIIPHINFSALGSHESADFITCIGGMVMAMTMVGLGFLNYGGDFCRYLPKNTKAGGIIFWTSLGISLPVAVLLILGVLLADSNPDLTAAAASQPIGALTALLPFWFYVPFCIVIIISLLSAAMTGVYSSGLALMALGLPTSRAVTTALNALIIAFGAFYLLFVSDSFLSTFQAFLAAVSVVLGSMGAIELVDFIRQKRLNWDVSLAQPLGSGGLNYRKGALFSLIAASIIGLGTITSWDPNIAHFVGFLLTEETKQSVFASANVGVIVSMAAGAAIYAIITFVLGKTELPNNYAEKRPKCVR</sequence>
<name>E8LMV9_SUCHY</name>
<dbReference type="PIRSF" id="PIRSF002744">
    <property type="entry name" value="Pur-cyt_permease"/>
    <property type="match status" value="1"/>
</dbReference>
<feature type="transmembrane region" description="Helical" evidence="8">
    <location>
        <begin position="59"/>
        <end position="85"/>
    </location>
</feature>
<dbReference type="OrthoDB" id="9809167at2"/>
<comment type="subcellular location">
    <subcellularLocation>
        <location evidence="1">Membrane</location>
        <topology evidence="1">Multi-pass membrane protein</topology>
    </subcellularLocation>
</comment>
<keyword evidence="10" id="KW-1185">Reference proteome</keyword>
<dbReference type="GO" id="GO:0022857">
    <property type="term" value="F:transmembrane transporter activity"/>
    <property type="evidence" value="ECO:0007669"/>
    <property type="project" value="InterPro"/>
</dbReference>
<dbReference type="EMBL" id="AEVO01000150">
    <property type="protein sequence ID" value="EFY06135.1"/>
    <property type="molecule type" value="Genomic_DNA"/>
</dbReference>
<comment type="caution">
    <text evidence="9">The sequence shown here is derived from an EMBL/GenBank/DDBJ whole genome shotgun (WGS) entry which is preliminary data.</text>
</comment>
<evidence type="ECO:0000256" key="3">
    <source>
        <dbReference type="ARBA" id="ARBA00022448"/>
    </source>
</evidence>
<evidence type="ECO:0000256" key="5">
    <source>
        <dbReference type="ARBA" id="ARBA00022989"/>
    </source>
</evidence>
<feature type="transmembrane region" description="Helical" evidence="8">
    <location>
        <begin position="454"/>
        <end position="480"/>
    </location>
</feature>
<feature type="transmembrane region" description="Helical" evidence="8">
    <location>
        <begin position="254"/>
        <end position="276"/>
    </location>
</feature>
<organism evidence="9 10">
    <name type="scientific">Succinatimonas hippei (strain DSM 22608 / JCM 16073 / KCTC 15190 / YIT 12066)</name>
    <dbReference type="NCBI Taxonomy" id="762983"/>
    <lineage>
        <taxon>Bacteria</taxon>
        <taxon>Pseudomonadati</taxon>
        <taxon>Pseudomonadota</taxon>
        <taxon>Gammaproteobacteria</taxon>
        <taxon>Aeromonadales</taxon>
        <taxon>Succinivibrionaceae</taxon>
        <taxon>Succinatimonas</taxon>
    </lineage>
</organism>
<evidence type="ECO:0000256" key="7">
    <source>
        <dbReference type="PIRNR" id="PIRNR002744"/>
    </source>
</evidence>
<evidence type="ECO:0000256" key="4">
    <source>
        <dbReference type="ARBA" id="ARBA00022692"/>
    </source>
</evidence>
<reference evidence="9 10" key="1">
    <citation type="submission" date="2011-01" db="EMBL/GenBank/DDBJ databases">
        <authorList>
            <person name="Weinstock G."/>
            <person name="Sodergren E."/>
            <person name="Clifton S."/>
            <person name="Fulton L."/>
            <person name="Fulton B."/>
            <person name="Courtney L."/>
            <person name="Fronick C."/>
            <person name="Harrison M."/>
            <person name="Strong C."/>
            <person name="Farmer C."/>
            <person name="Delahaunty K."/>
            <person name="Markovic C."/>
            <person name="Hall O."/>
            <person name="Minx P."/>
            <person name="Tomlinson C."/>
            <person name="Mitreva M."/>
            <person name="Hou S."/>
            <person name="Chen J."/>
            <person name="Wollam A."/>
            <person name="Pepin K.H."/>
            <person name="Johnson M."/>
            <person name="Bhonagiri V."/>
            <person name="Zhang X."/>
            <person name="Suruliraj S."/>
            <person name="Warren W."/>
            <person name="Chinwalla A."/>
            <person name="Mardis E.R."/>
            <person name="Wilson R.K."/>
        </authorList>
    </citation>
    <scope>NUCLEOTIDE SEQUENCE [LARGE SCALE GENOMIC DNA]</scope>
    <source>
        <strain evidence="10">DSM 22608 / JCM 16073 / KCTC 15190 / YIT 12066</strain>
    </source>
</reference>
<keyword evidence="6 7" id="KW-0472">Membrane</keyword>
<dbReference type="PANTHER" id="PTHR31806">
    <property type="entry name" value="PURINE-CYTOSINE PERMEASE FCY2-RELATED"/>
    <property type="match status" value="1"/>
</dbReference>
<feature type="transmembrane region" description="Helical" evidence="8">
    <location>
        <begin position="106"/>
        <end position="127"/>
    </location>
</feature>
<feature type="transmembrane region" description="Helical" evidence="8">
    <location>
        <begin position="147"/>
        <end position="170"/>
    </location>
</feature>
<feature type="transmembrane region" description="Helical" evidence="8">
    <location>
        <begin position="364"/>
        <end position="387"/>
    </location>
</feature>
<dbReference type="RefSeq" id="WP_009144247.1">
    <property type="nucleotide sequence ID" value="NZ_GL831071.1"/>
</dbReference>
<feature type="transmembrane region" description="Helical" evidence="8">
    <location>
        <begin position="339"/>
        <end position="358"/>
    </location>
</feature>
<accession>E8LMV9</accession>
<dbReference type="eggNOG" id="COG1457">
    <property type="taxonomic scope" value="Bacteria"/>
</dbReference>
<feature type="transmembrane region" description="Helical" evidence="8">
    <location>
        <begin position="182"/>
        <end position="202"/>
    </location>
</feature>
<evidence type="ECO:0000256" key="6">
    <source>
        <dbReference type="ARBA" id="ARBA00023136"/>
    </source>
</evidence>
<evidence type="ECO:0000313" key="10">
    <source>
        <dbReference type="Proteomes" id="UP000018458"/>
    </source>
</evidence>
<evidence type="ECO:0000256" key="2">
    <source>
        <dbReference type="ARBA" id="ARBA00008974"/>
    </source>
</evidence>
<dbReference type="Gene3D" id="1.10.4160.10">
    <property type="entry name" value="Hydantoin permease"/>
    <property type="match status" value="1"/>
</dbReference>
<dbReference type="InterPro" id="IPR026030">
    <property type="entry name" value="Pur-cyt_permease_Fcy2/21/22"/>
</dbReference>
<dbReference type="GO" id="GO:0005886">
    <property type="term" value="C:plasma membrane"/>
    <property type="evidence" value="ECO:0007669"/>
    <property type="project" value="TreeGrafter"/>
</dbReference>
<keyword evidence="3 7" id="KW-0813">Transport</keyword>
<dbReference type="Pfam" id="PF02133">
    <property type="entry name" value="Transp_cyt_pur"/>
    <property type="match status" value="1"/>
</dbReference>
<gene>
    <name evidence="9" type="ORF">HMPREF9444_02107</name>
</gene>
<feature type="transmembrane region" description="Helical" evidence="8">
    <location>
        <begin position="415"/>
        <end position="434"/>
    </location>
</feature>
<keyword evidence="5 8" id="KW-1133">Transmembrane helix</keyword>
<dbReference type="InterPro" id="IPR001248">
    <property type="entry name" value="Pur-cyt_permease"/>
</dbReference>
<keyword evidence="4 8" id="KW-0812">Transmembrane</keyword>